<dbReference type="PRINTS" id="PR00080">
    <property type="entry name" value="SDRFAMILY"/>
</dbReference>
<dbReference type="GO" id="GO:0016491">
    <property type="term" value="F:oxidoreductase activity"/>
    <property type="evidence" value="ECO:0007669"/>
    <property type="project" value="UniProtKB-KW"/>
</dbReference>
<dbReference type="EMBL" id="JACBZX010000001">
    <property type="protein sequence ID" value="NYG38055.1"/>
    <property type="molecule type" value="Genomic_DNA"/>
</dbReference>
<reference evidence="5 6" key="1">
    <citation type="submission" date="2020-07" db="EMBL/GenBank/DDBJ databases">
        <title>Sequencing the genomes of 1000 actinobacteria strains.</title>
        <authorList>
            <person name="Klenk H.-P."/>
        </authorList>
    </citation>
    <scope>NUCLEOTIDE SEQUENCE [LARGE SCALE GENOMIC DNA]</scope>
    <source>
        <strain evidence="5 6">DSM 24723</strain>
    </source>
</reference>
<dbReference type="Pfam" id="PF00106">
    <property type="entry name" value="adh_short"/>
    <property type="match status" value="1"/>
</dbReference>
<keyword evidence="6" id="KW-1185">Reference proteome</keyword>
<dbReference type="PRINTS" id="PR00081">
    <property type="entry name" value="GDHRDH"/>
</dbReference>
<dbReference type="AlphaFoldDB" id="A0A852XHN9"/>
<dbReference type="Proteomes" id="UP000592181">
    <property type="component" value="Unassembled WGS sequence"/>
</dbReference>
<evidence type="ECO:0000313" key="6">
    <source>
        <dbReference type="Proteomes" id="UP000592181"/>
    </source>
</evidence>
<dbReference type="Gene3D" id="3.40.50.720">
    <property type="entry name" value="NAD(P)-binding Rossmann-like Domain"/>
    <property type="match status" value="1"/>
</dbReference>
<comment type="similarity">
    <text evidence="1 4">Belongs to the short-chain dehydrogenases/reductases (SDR) family.</text>
</comment>
<dbReference type="InterPro" id="IPR036291">
    <property type="entry name" value="NAD(P)-bd_dom_sf"/>
</dbReference>
<proteinExistence type="inferred from homology"/>
<name>A0A852XHN9_9MICO</name>
<evidence type="ECO:0000256" key="1">
    <source>
        <dbReference type="ARBA" id="ARBA00006484"/>
    </source>
</evidence>
<sequence>MTVALITGSNRGLGRAVARELADRGLTVVVGARDEAAGHETAAEIGKGATSVRLDVTDAASIRASAAWIEERHGGLDVLVNNAGVLPEATTAATEAVDLSLFRRTYATNVLGPVAVLEALLPLLRRSSRGRIVNVSSTMASLTDQTDPRSPYYGMVVPAYQSSKAALNNITIALSKALADTPIKVTSVCPGFVQTDLTPVNREQAPLTATHAAVVVADAATMPDDAPSGTFVTAAESSLGDRW</sequence>
<keyword evidence="3" id="KW-0560">Oxidoreductase</keyword>
<comment type="caution">
    <text evidence="5">The sequence shown here is derived from an EMBL/GenBank/DDBJ whole genome shotgun (WGS) entry which is preliminary data.</text>
</comment>
<protein>
    <submittedName>
        <fullName evidence="5">NAD(P)-dependent dehydrogenase (Short-subunit alcohol dehydrogenase family)</fullName>
    </submittedName>
</protein>
<dbReference type="PANTHER" id="PTHR43490:SF99">
    <property type="entry name" value="SHORT-CHAIN DEHYDROGENASE_REDUCTASE"/>
    <property type="match status" value="1"/>
</dbReference>
<evidence type="ECO:0000313" key="5">
    <source>
        <dbReference type="EMBL" id="NYG38055.1"/>
    </source>
</evidence>
<evidence type="ECO:0000256" key="3">
    <source>
        <dbReference type="ARBA" id="ARBA00023002"/>
    </source>
</evidence>
<gene>
    <name evidence="5" type="ORF">BJY28_002524</name>
</gene>
<dbReference type="RefSeq" id="WP_179463312.1">
    <property type="nucleotide sequence ID" value="NZ_JACBZX010000001.1"/>
</dbReference>
<dbReference type="InterPro" id="IPR002347">
    <property type="entry name" value="SDR_fam"/>
</dbReference>
<keyword evidence="2" id="KW-0521">NADP</keyword>
<dbReference type="SUPFAM" id="SSF51735">
    <property type="entry name" value="NAD(P)-binding Rossmann-fold domains"/>
    <property type="match status" value="1"/>
</dbReference>
<accession>A0A852XHN9</accession>
<dbReference type="PANTHER" id="PTHR43490">
    <property type="entry name" value="(+)-NEOMENTHOL DEHYDROGENASE"/>
    <property type="match status" value="1"/>
</dbReference>
<organism evidence="5 6">
    <name type="scientific">Janibacter alkaliphilus</name>
    <dbReference type="NCBI Taxonomy" id="1069963"/>
    <lineage>
        <taxon>Bacteria</taxon>
        <taxon>Bacillati</taxon>
        <taxon>Actinomycetota</taxon>
        <taxon>Actinomycetes</taxon>
        <taxon>Micrococcales</taxon>
        <taxon>Intrasporangiaceae</taxon>
        <taxon>Janibacter</taxon>
    </lineage>
</organism>
<evidence type="ECO:0000256" key="2">
    <source>
        <dbReference type="ARBA" id="ARBA00022857"/>
    </source>
</evidence>
<evidence type="ECO:0000256" key="4">
    <source>
        <dbReference type="RuleBase" id="RU000363"/>
    </source>
</evidence>